<evidence type="ECO:0000256" key="4">
    <source>
        <dbReference type="ARBA" id="ARBA00022840"/>
    </source>
</evidence>
<feature type="region of interest" description="Disordered" evidence="5">
    <location>
        <begin position="355"/>
        <end position="374"/>
    </location>
</feature>
<dbReference type="InterPro" id="IPR027417">
    <property type="entry name" value="P-loop_NTPase"/>
</dbReference>
<dbReference type="PANTHER" id="PTHR47961:SF6">
    <property type="entry name" value="DNA-DIRECTED DNA POLYMERASE"/>
    <property type="match status" value="1"/>
</dbReference>
<evidence type="ECO:0000256" key="5">
    <source>
        <dbReference type="SAM" id="MobiDB-lite"/>
    </source>
</evidence>
<evidence type="ECO:0000256" key="1">
    <source>
        <dbReference type="ARBA" id="ARBA00022741"/>
    </source>
</evidence>
<name>A0ABY7NCA9_9MICO</name>
<feature type="domain" description="Helicase ATP-binding" evidence="6">
    <location>
        <begin position="140"/>
        <end position="312"/>
    </location>
</feature>
<reference evidence="7 8" key="1">
    <citation type="submission" date="2021-05" db="EMBL/GenBank/DDBJ databases">
        <authorList>
            <person name="Kumar R."/>
            <person name="Kumar A."/>
            <person name="Mukhia S."/>
        </authorList>
    </citation>
    <scope>NUCLEOTIDE SEQUENCE [LARGE SCALE GENOMIC DNA]</scope>
    <source>
        <strain evidence="7 8">ERMR7:08</strain>
    </source>
</reference>
<keyword evidence="4" id="KW-0067">ATP-binding</keyword>
<protein>
    <submittedName>
        <fullName evidence="7">DEAD/DEAH box helicase</fullName>
    </submittedName>
</protein>
<dbReference type="Gene3D" id="3.40.50.300">
    <property type="entry name" value="P-loop containing nucleotide triphosphate hydrolases"/>
    <property type="match status" value="1"/>
</dbReference>
<dbReference type="SUPFAM" id="SSF52540">
    <property type="entry name" value="P-loop containing nucleoside triphosphate hydrolases"/>
    <property type="match status" value="1"/>
</dbReference>
<gene>
    <name evidence="7" type="ORF">KIV56_17305</name>
</gene>
<evidence type="ECO:0000313" key="8">
    <source>
        <dbReference type="Proteomes" id="UP001212421"/>
    </source>
</evidence>
<accession>A0ABY7NCA9</accession>
<evidence type="ECO:0000256" key="3">
    <source>
        <dbReference type="ARBA" id="ARBA00022806"/>
    </source>
</evidence>
<keyword evidence="1" id="KW-0547">Nucleotide-binding</keyword>
<keyword evidence="8" id="KW-1185">Reference proteome</keyword>
<dbReference type="EMBL" id="CP075584">
    <property type="protein sequence ID" value="WBM79900.1"/>
    <property type="molecule type" value="Genomic_DNA"/>
</dbReference>
<dbReference type="RefSeq" id="WP_281534511.1">
    <property type="nucleotide sequence ID" value="NZ_CP075584.1"/>
</dbReference>
<dbReference type="InterPro" id="IPR011545">
    <property type="entry name" value="DEAD/DEAH_box_helicase_dom"/>
</dbReference>
<evidence type="ECO:0000313" key="7">
    <source>
        <dbReference type="EMBL" id="WBM79900.1"/>
    </source>
</evidence>
<keyword evidence="3 7" id="KW-0347">Helicase</keyword>
<dbReference type="InterPro" id="IPR050474">
    <property type="entry name" value="Hel308_SKI2-like"/>
</dbReference>
<dbReference type="Proteomes" id="UP001212421">
    <property type="component" value="Chromosome"/>
</dbReference>
<dbReference type="CDD" id="cd17921">
    <property type="entry name" value="DEXHc_Ski2"/>
    <property type="match status" value="1"/>
</dbReference>
<proteinExistence type="predicted"/>
<dbReference type="SMART" id="SM00487">
    <property type="entry name" value="DEXDc"/>
    <property type="match status" value="1"/>
</dbReference>
<dbReference type="InterPro" id="IPR014001">
    <property type="entry name" value="Helicase_ATP-bd"/>
</dbReference>
<sequence>MLEPGEDQDQDQDEDQRDHSEVFDVVDAALTDAFLGAISSALLAFERGEEQLLNTAVERLRIGLHGAGILGMVPQWWCHRLAIHLLRELWQSSFHVVLPRSPDGDDRDGWDQLREIFIASLFRRRRSEIEVWPSQLEAAARVLDTQENLVVSLPTSAGKTRIAELCILATLAEGKRVVFVTPLRALSAQTEAVLERTFVPLGKTVSSLYGTTGVSHVDESILRDRDIVVSTPEKLDFALRNDPDLLNDVGLIVLDEGHMIGMNEREVRYEVQIQQLLRRPDASVRRIVCLSAILPSGDEVEDFVGWLTNDKPGGLVSSDWRPTTLRYGEVVWRGGNARLNVTVGDEEPYVPRFLTESNPRANEEERPFPITSKN</sequence>
<dbReference type="GO" id="GO:0004386">
    <property type="term" value="F:helicase activity"/>
    <property type="evidence" value="ECO:0007669"/>
    <property type="project" value="UniProtKB-KW"/>
</dbReference>
<keyword evidence="2" id="KW-0378">Hydrolase</keyword>
<evidence type="ECO:0000256" key="2">
    <source>
        <dbReference type="ARBA" id="ARBA00022801"/>
    </source>
</evidence>
<organism evidence="7 8">
    <name type="scientific">Cryobacterium breve</name>
    <dbReference type="NCBI Taxonomy" id="1259258"/>
    <lineage>
        <taxon>Bacteria</taxon>
        <taxon>Bacillati</taxon>
        <taxon>Actinomycetota</taxon>
        <taxon>Actinomycetes</taxon>
        <taxon>Micrococcales</taxon>
        <taxon>Microbacteriaceae</taxon>
        <taxon>Cryobacterium</taxon>
    </lineage>
</organism>
<dbReference type="PROSITE" id="PS51192">
    <property type="entry name" value="HELICASE_ATP_BIND_1"/>
    <property type="match status" value="1"/>
</dbReference>
<dbReference type="Pfam" id="PF00270">
    <property type="entry name" value="DEAD"/>
    <property type="match status" value="1"/>
</dbReference>
<dbReference type="PANTHER" id="PTHR47961">
    <property type="entry name" value="DNA POLYMERASE THETA, PUTATIVE (AFU_ORTHOLOGUE AFUA_1G05260)-RELATED"/>
    <property type="match status" value="1"/>
</dbReference>
<evidence type="ECO:0000259" key="6">
    <source>
        <dbReference type="PROSITE" id="PS51192"/>
    </source>
</evidence>